<dbReference type="RefSeq" id="XP_003150186.2">
    <property type="nucleotide sequence ID" value="XM_003150138.2"/>
</dbReference>
<dbReference type="GeneID" id="9952125"/>
<reference evidence="1" key="1">
    <citation type="submission" date="2012-04" db="EMBL/GenBank/DDBJ databases">
        <title>The Genome Sequence of Loa loa.</title>
        <authorList>
            <consortium name="The Broad Institute Genome Sequencing Platform"/>
            <consortium name="Broad Institute Genome Sequencing Center for Infectious Disease"/>
            <person name="Nutman T.B."/>
            <person name="Fink D.L."/>
            <person name="Russ C."/>
            <person name="Young S."/>
            <person name="Zeng Q."/>
            <person name="Gargeya S."/>
            <person name="Alvarado L."/>
            <person name="Berlin A."/>
            <person name="Chapman S.B."/>
            <person name="Chen Z."/>
            <person name="Freedman E."/>
            <person name="Gellesch M."/>
            <person name="Goldberg J."/>
            <person name="Griggs A."/>
            <person name="Gujja S."/>
            <person name="Heilman E.R."/>
            <person name="Heiman D."/>
            <person name="Howarth C."/>
            <person name="Mehta T."/>
            <person name="Neiman D."/>
            <person name="Pearson M."/>
            <person name="Roberts A."/>
            <person name="Saif S."/>
            <person name="Shea T."/>
            <person name="Shenoy N."/>
            <person name="Sisk P."/>
            <person name="Stolte C."/>
            <person name="Sykes S."/>
            <person name="White J."/>
            <person name="Yandava C."/>
            <person name="Haas B."/>
            <person name="Henn M.R."/>
            <person name="Nusbaum C."/>
            <person name="Birren B."/>
        </authorList>
    </citation>
    <scope>NUCLEOTIDE SEQUENCE [LARGE SCALE GENOMIC DNA]</scope>
</reference>
<sequence>MENNPSLYHQEIFGNSFITLFPWMTIDNNTTDKFITALTLDILNPHPYMIAKVQISYQNGSKGNLTEMTYDIKPYTHHKLKMNELMMTKFHDPYDIGIYKSDYDSRIMITSTIPISVTQGCFANNKIGDSFTGILRNHHSSVK</sequence>
<accession>A0A1S0THE6</accession>
<dbReference type="OrthoDB" id="5815905at2759"/>
<name>A0A1S0THE6_LOALO</name>
<organism evidence="1">
    <name type="scientific">Loa loa</name>
    <name type="common">Eye worm</name>
    <name type="synonym">Filaria loa</name>
    <dbReference type="NCBI Taxonomy" id="7209"/>
    <lineage>
        <taxon>Eukaryota</taxon>
        <taxon>Metazoa</taxon>
        <taxon>Ecdysozoa</taxon>
        <taxon>Nematoda</taxon>
        <taxon>Chromadorea</taxon>
        <taxon>Rhabditida</taxon>
        <taxon>Spirurina</taxon>
        <taxon>Spiruromorpha</taxon>
        <taxon>Filarioidea</taxon>
        <taxon>Onchocercidae</taxon>
        <taxon>Loa</taxon>
    </lineage>
</organism>
<dbReference type="InParanoid" id="A0A1S0THE6"/>
<evidence type="ECO:0000313" key="1">
    <source>
        <dbReference type="EMBL" id="EFO13883.2"/>
    </source>
</evidence>
<dbReference type="EMBL" id="JH712435">
    <property type="protein sequence ID" value="EFO13883.2"/>
    <property type="molecule type" value="Genomic_DNA"/>
</dbReference>
<gene>
    <name evidence="1" type="ORF">LOAG_14644</name>
</gene>
<proteinExistence type="predicted"/>
<protein>
    <submittedName>
        <fullName evidence="1">Uncharacterized protein</fullName>
    </submittedName>
</protein>
<dbReference type="AlphaFoldDB" id="A0A1S0THE6"/>
<dbReference type="KEGG" id="loa:LOAG_14644"/>
<dbReference type="CTD" id="9952125"/>